<evidence type="ECO:0000313" key="2">
    <source>
        <dbReference type="EMBL" id="CAF1112033.1"/>
    </source>
</evidence>
<dbReference type="EMBL" id="CAJNOK010010312">
    <property type="protein sequence ID" value="CAF1112033.1"/>
    <property type="molecule type" value="Genomic_DNA"/>
</dbReference>
<dbReference type="SUPFAM" id="SSF48452">
    <property type="entry name" value="TPR-like"/>
    <property type="match status" value="1"/>
</dbReference>
<dbReference type="PROSITE" id="PS50280">
    <property type="entry name" value="SET"/>
    <property type="match status" value="1"/>
</dbReference>
<dbReference type="AlphaFoldDB" id="A0A815IUT9"/>
<dbReference type="EMBL" id="CAJNOQ010016025">
    <property type="protein sequence ID" value="CAF1373162.1"/>
    <property type="molecule type" value="Genomic_DNA"/>
</dbReference>
<feature type="domain" description="SET" evidence="1">
    <location>
        <begin position="428"/>
        <end position="623"/>
    </location>
</feature>
<dbReference type="Gene3D" id="2.170.270.10">
    <property type="entry name" value="SET domain"/>
    <property type="match status" value="1"/>
</dbReference>
<dbReference type="SMART" id="SM00028">
    <property type="entry name" value="TPR"/>
    <property type="match status" value="3"/>
</dbReference>
<dbReference type="InterPro" id="IPR011990">
    <property type="entry name" value="TPR-like_helical_dom_sf"/>
</dbReference>
<evidence type="ECO:0000259" key="1">
    <source>
        <dbReference type="PROSITE" id="PS50280"/>
    </source>
</evidence>
<evidence type="ECO:0000313" key="4">
    <source>
        <dbReference type="EMBL" id="CAF3880341.1"/>
    </source>
</evidence>
<protein>
    <recommendedName>
        <fullName evidence="1">SET domain-containing protein</fullName>
    </recommendedName>
</protein>
<dbReference type="Proteomes" id="UP000681722">
    <property type="component" value="Unassembled WGS sequence"/>
</dbReference>
<proteinExistence type="predicted"/>
<evidence type="ECO:0000313" key="5">
    <source>
        <dbReference type="EMBL" id="CAF4261284.1"/>
    </source>
</evidence>
<dbReference type="EMBL" id="CAJOBC010076825">
    <property type="protein sequence ID" value="CAF4261284.1"/>
    <property type="molecule type" value="Genomic_DNA"/>
</dbReference>
<gene>
    <name evidence="3" type="ORF">GPM918_LOCUS31956</name>
    <name evidence="2" type="ORF">OVA965_LOCUS19805</name>
    <name evidence="5" type="ORF">SRO942_LOCUS32611</name>
    <name evidence="4" type="ORF">TMI583_LOCUS19981</name>
</gene>
<dbReference type="Proteomes" id="UP000677228">
    <property type="component" value="Unassembled WGS sequence"/>
</dbReference>
<dbReference type="Proteomes" id="UP000682733">
    <property type="component" value="Unassembled WGS sequence"/>
</dbReference>
<reference evidence="3" key="1">
    <citation type="submission" date="2021-02" db="EMBL/GenBank/DDBJ databases">
        <authorList>
            <person name="Nowell W R."/>
        </authorList>
    </citation>
    <scope>NUCLEOTIDE SEQUENCE</scope>
</reference>
<dbReference type="InterPro" id="IPR053209">
    <property type="entry name" value="Gramillin-biosynth_MTr"/>
</dbReference>
<evidence type="ECO:0000313" key="6">
    <source>
        <dbReference type="Proteomes" id="UP000663829"/>
    </source>
</evidence>
<comment type="caution">
    <text evidence="3">The sequence shown here is derived from an EMBL/GenBank/DDBJ whole genome shotgun (WGS) entry which is preliminary data.</text>
</comment>
<dbReference type="PANTHER" id="PTHR47643">
    <property type="entry name" value="TPR DOMAIN PROTEIN (AFU_ORTHOLOGUE AFUA_5G12710)"/>
    <property type="match status" value="1"/>
</dbReference>
<dbReference type="Proteomes" id="UP000663829">
    <property type="component" value="Unassembled WGS sequence"/>
</dbReference>
<accession>A0A815IUT9</accession>
<dbReference type="InterPro" id="IPR046341">
    <property type="entry name" value="SET_dom_sf"/>
</dbReference>
<dbReference type="InterPro" id="IPR019734">
    <property type="entry name" value="TPR_rpt"/>
</dbReference>
<sequence>MLSQCDAFASFLGKNIDTSKMIKELSKSCPKRTKHRLAATIKATTTAEDAEERMSIDLIKRLIQTPDNVYNPDCTSMPYHPPFLPSALLASFQNYANEFNLTSSVYHFYPYACDSQIKYHQITFMSESDILKRLQNMTNIHFNDTKINRFHKNQIIHVVTIVSPIITKRSIQTIVRDDKQNIIRLSIYNWFEEIATEEIKKRLKCKSQLIIGEPFVKIGADGVLLCRCENPKYQLFFTTYENEKTKMTADQLREIGNDCFRNGAVCSAIDYYSASLEKSPFDIEALSKRADCYLKEHCYELALDDYQRILTQSVSDKLNKPNCTSNINWRFYYYLIRAQLSLNLFDNAEKYLKTIVDSARKSTDIQTTNNGIIEQFYQLYNVDLPRLKQEMNGQYDMIDMLQKHDVKKNKNKNWNGEFEELHAQYEKKDVYEFRQCDKNSSDTVDKGYGVYALCDLEIGTLLFVEEAFVYSVEQSTEMLLAEQRYVTLGLSQQTIQSTGGKVYTQSTSNLLHQIEKRLILEKTNVLDKYLSDLNPIRQYKEKMLKKVEDDDDKQQQFLPYRLIVELHEHNTMSNGYCCGIWPKLAQFNHLCLPNCLWLIIGRFCFLSVYQPIKKGQELTISYVSNYNSYEKRTRLLFGYAINDCLCDLCQYDKNVGDKKMSQLLKKCDILSVYDNDNSQQLLMKISKKLSHTYINRPLGFVEQLNEQIFLNEIKNGYVFHSKIFSYLHHILTKKVKNDELSSILEQIMKLLSYFNLTTTSQNTILNLLGRHLE</sequence>
<organism evidence="3 6">
    <name type="scientific">Didymodactylos carnosus</name>
    <dbReference type="NCBI Taxonomy" id="1234261"/>
    <lineage>
        <taxon>Eukaryota</taxon>
        <taxon>Metazoa</taxon>
        <taxon>Spiralia</taxon>
        <taxon>Gnathifera</taxon>
        <taxon>Rotifera</taxon>
        <taxon>Eurotatoria</taxon>
        <taxon>Bdelloidea</taxon>
        <taxon>Philodinida</taxon>
        <taxon>Philodinidae</taxon>
        <taxon>Didymodactylos</taxon>
    </lineage>
</organism>
<evidence type="ECO:0000313" key="3">
    <source>
        <dbReference type="EMBL" id="CAF1373162.1"/>
    </source>
</evidence>
<dbReference type="PANTHER" id="PTHR47643:SF2">
    <property type="entry name" value="TPR DOMAIN PROTEIN (AFU_ORTHOLOGUE AFUA_5G12710)"/>
    <property type="match status" value="1"/>
</dbReference>
<keyword evidence="6" id="KW-1185">Reference proteome</keyword>
<dbReference type="Pfam" id="PF00856">
    <property type="entry name" value="SET"/>
    <property type="match status" value="1"/>
</dbReference>
<dbReference type="OrthoDB" id="265717at2759"/>
<dbReference type="InterPro" id="IPR001214">
    <property type="entry name" value="SET_dom"/>
</dbReference>
<dbReference type="SUPFAM" id="SSF82199">
    <property type="entry name" value="SET domain"/>
    <property type="match status" value="1"/>
</dbReference>
<dbReference type="Gene3D" id="1.25.40.10">
    <property type="entry name" value="Tetratricopeptide repeat domain"/>
    <property type="match status" value="1"/>
</dbReference>
<dbReference type="EMBL" id="CAJOBA010013663">
    <property type="protein sequence ID" value="CAF3880341.1"/>
    <property type="molecule type" value="Genomic_DNA"/>
</dbReference>
<name>A0A815IUT9_9BILA</name>